<reference evidence="1 2" key="1">
    <citation type="submission" date="2012-12" db="EMBL/GenBank/DDBJ databases">
        <title>Novel taxa of Listeriaceae from agricultural environments in the United States.</title>
        <authorList>
            <person name="den Bakker H.C."/>
            <person name="Allred A."/>
            <person name="Warchocki S."/>
            <person name="Wright E.M."/>
            <person name="Burrell A."/>
            <person name="Nightingale K.K."/>
            <person name="Kephart D."/>
            <person name="Wiedmann M."/>
        </authorList>
    </citation>
    <scope>NUCLEOTIDE SEQUENCE [LARGE SCALE GENOMIC DNA]</scope>
    <source>
        <strain evidence="1 2">FSL F6-1183</strain>
    </source>
</reference>
<dbReference type="InterPro" id="IPR015055">
    <property type="entry name" value="STIV_B116-like"/>
</dbReference>
<organism evidence="1 2">
    <name type="scientific">Listeria grayi FSL F6-1183</name>
    <dbReference type="NCBI Taxonomy" id="1265827"/>
    <lineage>
        <taxon>Bacteria</taxon>
        <taxon>Bacillati</taxon>
        <taxon>Bacillota</taxon>
        <taxon>Bacilli</taxon>
        <taxon>Bacillales</taxon>
        <taxon>Listeriaceae</taxon>
        <taxon>Listeria</taxon>
    </lineage>
</organism>
<proteinExistence type="predicted"/>
<dbReference type="Pfam" id="PF08960">
    <property type="entry name" value="STIV_B116-like"/>
    <property type="match status" value="1"/>
</dbReference>
<comment type="caution">
    <text evidence="1">The sequence shown here is derived from an EMBL/GenBank/DDBJ whole genome shotgun (WGS) entry which is preliminary data.</text>
</comment>
<dbReference type="AlphaFoldDB" id="A0A829R4J3"/>
<dbReference type="InterPro" id="IPR037236">
    <property type="entry name" value="STIV_B116-like_sf"/>
</dbReference>
<dbReference type="SUPFAM" id="SSF143602">
    <property type="entry name" value="STIV B116-like"/>
    <property type="match status" value="1"/>
</dbReference>
<evidence type="ECO:0000313" key="2">
    <source>
        <dbReference type="Proteomes" id="UP000019251"/>
    </source>
</evidence>
<gene>
    <name evidence="1" type="ORF">LMUR_12511</name>
</gene>
<dbReference type="Gene3D" id="3.40.50.11170">
    <property type="entry name" value="Uncharacterised protein PF08960, DUF1874"/>
    <property type="match status" value="1"/>
</dbReference>
<sequence length="108" mass="13012">MELALLSSTIITSTGMYKVEDISEKEARELFWLYQSSYQSYIGHEATAHLLSEILNYPITINRKRFYHNKYQKALCFRLHQRLQEQDVVDYARLRQMNYSFYLMTKID</sequence>
<name>A0A829R4J3_LISGR</name>
<dbReference type="RefSeq" id="WP_036107581.1">
    <property type="nucleotide sequence ID" value="NZ_AODG01000015.1"/>
</dbReference>
<evidence type="ECO:0000313" key="1">
    <source>
        <dbReference type="EMBL" id="EUJ26633.1"/>
    </source>
</evidence>
<accession>A0A829R4J3</accession>
<dbReference type="EMBL" id="AODG01000015">
    <property type="protein sequence ID" value="EUJ26633.1"/>
    <property type="molecule type" value="Genomic_DNA"/>
</dbReference>
<protein>
    <submittedName>
        <fullName evidence="1">Uncharacterized protein</fullName>
    </submittedName>
</protein>
<dbReference type="Proteomes" id="UP000019251">
    <property type="component" value="Unassembled WGS sequence"/>
</dbReference>